<dbReference type="EMBL" id="PDLN01000027">
    <property type="protein sequence ID" value="RDW56430.1"/>
    <property type="molecule type" value="Genomic_DNA"/>
</dbReference>
<reference evidence="3 4" key="1">
    <citation type="journal article" date="2018" name="IMA Fungus">
        <title>IMA Genome-F 9: Draft genome sequence of Annulohypoxylon stygium, Aspergillus mulundensis, Berkeleyomyces basicola (syn. Thielaviopsis basicola), Ceratocystis smalleyi, two Cercospora beticola strains, Coleophoma cylindrospora, Fusarium fracticaudum, Phialophora cf. hyalina, and Morchella septimelata.</title>
        <authorList>
            <person name="Wingfield B.D."/>
            <person name="Bills G.F."/>
            <person name="Dong Y."/>
            <person name="Huang W."/>
            <person name="Nel W.J."/>
            <person name="Swalarsk-Parry B.S."/>
            <person name="Vaghefi N."/>
            <person name="Wilken P.M."/>
            <person name="An Z."/>
            <person name="de Beer Z.W."/>
            <person name="De Vos L."/>
            <person name="Chen L."/>
            <person name="Duong T.A."/>
            <person name="Gao Y."/>
            <person name="Hammerbacher A."/>
            <person name="Kikkert J.R."/>
            <person name="Li Y."/>
            <person name="Li H."/>
            <person name="Li K."/>
            <person name="Li Q."/>
            <person name="Liu X."/>
            <person name="Ma X."/>
            <person name="Naidoo K."/>
            <person name="Pethybridge S.J."/>
            <person name="Sun J."/>
            <person name="Steenkamp E.T."/>
            <person name="van der Nest M.A."/>
            <person name="van Wyk S."/>
            <person name="Wingfield M.J."/>
            <person name="Xiong C."/>
            <person name="Yue Q."/>
            <person name="Zhang X."/>
        </authorList>
    </citation>
    <scope>NUCLEOTIDE SEQUENCE [LARGE SCALE GENOMIC DNA]</scope>
    <source>
        <strain evidence="3 4">BP5796</strain>
    </source>
</reference>
<name>A0A3D8Q3Z9_9HELO</name>
<comment type="caution">
    <text evidence="3">The sequence shown here is derived from an EMBL/GenBank/DDBJ whole genome shotgun (WGS) entry which is preliminary data.</text>
</comment>
<proteinExistence type="predicted"/>
<gene>
    <name evidence="3" type="ORF">BP5796_13179</name>
</gene>
<dbReference type="AlphaFoldDB" id="A0A3D8Q3Z9"/>
<feature type="compositionally biased region" description="Polar residues" evidence="1">
    <location>
        <begin position="150"/>
        <end position="162"/>
    </location>
</feature>
<dbReference type="Pfam" id="PF14330">
    <property type="entry name" value="DUF4387"/>
    <property type="match status" value="1"/>
</dbReference>
<evidence type="ECO:0000259" key="2">
    <source>
        <dbReference type="Pfam" id="PF14330"/>
    </source>
</evidence>
<organism evidence="3 4">
    <name type="scientific">Coleophoma crateriformis</name>
    <dbReference type="NCBI Taxonomy" id="565419"/>
    <lineage>
        <taxon>Eukaryota</taxon>
        <taxon>Fungi</taxon>
        <taxon>Dikarya</taxon>
        <taxon>Ascomycota</taxon>
        <taxon>Pezizomycotina</taxon>
        <taxon>Leotiomycetes</taxon>
        <taxon>Helotiales</taxon>
        <taxon>Dermateaceae</taxon>
        <taxon>Coleophoma</taxon>
    </lineage>
</organism>
<evidence type="ECO:0000313" key="4">
    <source>
        <dbReference type="Proteomes" id="UP000256328"/>
    </source>
</evidence>
<sequence>MFMGGIRDPILICQMDAVLERVQAYVAHVTSNFEGQYEVGFHVYGNDGIRGTLEPDNASYVPREIFIVGEVMANTQEIATIIASTARVACVHGSYPEQRGTGGSFVMGIGDGTEGACQISGPVEQSSGLRLFSWTMQQIGEAKPKPSVNGHESTGTLSATKQAPAQSFTKHQKFSFNSCLLTLADIAPVIRSTNSGPYDITFDVIFSSLPVYGIVKSSNLLSKSLIGKLYKLRGDEIIWCGFSNQAMAFKATIPRKRLVSG</sequence>
<feature type="region of interest" description="Disordered" evidence="1">
    <location>
        <begin position="143"/>
        <end position="162"/>
    </location>
</feature>
<protein>
    <recommendedName>
        <fullName evidence="2">DUF4387 domain-containing protein</fullName>
    </recommendedName>
</protein>
<dbReference type="Proteomes" id="UP000256328">
    <property type="component" value="Unassembled WGS sequence"/>
</dbReference>
<feature type="domain" description="DUF4387" evidence="2">
    <location>
        <begin position="183"/>
        <end position="257"/>
    </location>
</feature>
<dbReference type="InterPro" id="IPR025496">
    <property type="entry name" value="DUF4387"/>
</dbReference>
<dbReference type="OrthoDB" id="5863171at2759"/>
<keyword evidence="4" id="KW-1185">Reference proteome</keyword>
<evidence type="ECO:0000313" key="3">
    <source>
        <dbReference type="EMBL" id="RDW56430.1"/>
    </source>
</evidence>
<evidence type="ECO:0000256" key="1">
    <source>
        <dbReference type="SAM" id="MobiDB-lite"/>
    </source>
</evidence>
<accession>A0A3D8Q3Z9</accession>